<dbReference type="InterPro" id="IPR031641">
    <property type="entry name" value="PapA_C"/>
</dbReference>
<keyword evidence="8" id="KW-0012">Acyltransferase</keyword>
<dbReference type="Gene3D" id="3.30.559.10">
    <property type="entry name" value="Chloramphenicol acetyltransferase-like domain"/>
    <property type="match status" value="1"/>
</dbReference>
<evidence type="ECO:0000313" key="14">
    <source>
        <dbReference type="Proteomes" id="UP000603457"/>
    </source>
</evidence>
<evidence type="ECO:0000256" key="7">
    <source>
        <dbReference type="ARBA" id="ARBA00022679"/>
    </source>
</evidence>
<reference evidence="13 14" key="1">
    <citation type="journal article" date="2020" name="ISME J.">
        <title>Comparative genomics reveals insights into cyanobacterial evolution and habitat adaptation.</title>
        <authorList>
            <person name="Chen M.Y."/>
            <person name="Teng W.K."/>
            <person name="Zhao L."/>
            <person name="Hu C.X."/>
            <person name="Zhou Y.K."/>
            <person name="Han B.P."/>
            <person name="Song L.R."/>
            <person name="Shu W.S."/>
        </authorList>
    </citation>
    <scope>NUCLEOTIDE SEQUENCE [LARGE SCALE GENOMIC DNA]</scope>
    <source>
        <strain evidence="13 14">FACHB-130</strain>
    </source>
</reference>
<dbReference type="Pfam" id="PF16911">
    <property type="entry name" value="PapA_C"/>
    <property type="match status" value="1"/>
</dbReference>
<dbReference type="PANTHER" id="PTHR28037">
    <property type="entry name" value="ALCOHOL O-ACETYLTRANSFERASE 1-RELATED"/>
    <property type="match status" value="1"/>
</dbReference>
<keyword evidence="7" id="KW-0808">Transferase</keyword>
<name>A0ABR8FPB1_9NOSO</name>
<evidence type="ECO:0000256" key="4">
    <source>
        <dbReference type="ARBA" id="ARBA00006558"/>
    </source>
</evidence>
<dbReference type="SUPFAM" id="SSF52777">
    <property type="entry name" value="CoA-dependent acyltransferases"/>
    <property type="match status" value="2"/>
</dbReference>
<comment type="similarity">
    <text evidence="4">Belongs to the acyltransferase PapA5 family.</text>
</comment>
<organism evidence="13 14">
    <name type="scientific">Nostoc spongiaeforme FACHB-130</name>
    <dbReference type="NCBI Taxonomy" id="1357510"/>
    <lineage>
        <taxon>Bacteria</taxon>
        <taxon>Bacillati</taxon>
        <taxon>Cyanobacteriota</taxon>
        <taxon>Cyanophyceae</taxon>
        <taxon>Nostocales</taxon>
        <taxon>Nostocaceae</taxon>
        <taxon>Nostoc</taxon>
    </lineage>
</organism>
<evidence type="ECO:0000256" key="5">
    <source>
        <dbReference type="ARBA" id="ARBA00012866"/>
    </source>
</evidence>
<evidence type="ECO:0000256" key="6">
    <source>
        <dbReference type="ARBA" id="ARBA00013449"/>
    </source>
</evidence>
<feature type="domain" description="Phthiocerol/phthiodiolone dimycocerosyl transferase C-terminal" evidence="12">
    <location>
        <begin position="217"/>
        <end position="366"/>
    </location>
</feature>
<dbReference type="PANTHER" id="PTHR28037:SF1">
    <property type="entry name" value="ALCOHOL O-ACETYLTRANSFERASE 1-RELATED"/>
    <property type="match status" value="1"/>
</dbReference>
<evidence type="ECO:0000256" key="1">
    <source>
        <dbReference type="ARBA" id="ARBA00000026"/>
    </source>
</evidence>
<comment type="catalytic activity">
    <reaction evidence="3">
        <text>2 a mycocerosyl-[mycocerosic acid synthase] + a phthiodiolone = a dimycocerosyl phthiodiolone + 2 holo-[mycocerosic acid synthase].</text>
        <dbReference type="EC" id="2.3.1.282"/>
    </reaction>
</comment>
<evidence type="ECO:0000256" key="3">
    <source>
        <dbReference type="ARBA" id="ARBA00001907"/>
    </source>
</evidence>
<accession>A0ABR8FPB1</accession>
<dbReference type="EC" id="2.3.1.282" evidence="5"/>
<keyword evidence="14" id="KW-1185">Reference proteome</keyword>
<dbReference type="Gene3D" id="3.30.559.30">
    <property type="entry name" value="Nonribosomal peptide synthetase, condensation domain"/>
    <property type="match status" value="1"/>
</dbReference>
<dbReference type="EMBL" id="JACJTB010000002">
    <property type="protein sequence ID" value="MBD2593266.1"/>
    <property type="molecule type" value="Genomic_DNA"/>
</dbReference>
<evidence type="ECO:0000256" key="8">
    <source>
        <dbReference type="ARBA" id="ARBA00023315"/>
    </source>
</evidence>
<dbReference type="RefSeq" id="WP_190966216.1">
    <property type="nucleotide sequence ID" value="NZ_JACJTB010000002.1"/>
</dbReference>
<comment type="caution">
    <text evidence="13">The sequence shown here is derived from an EMBL/GenBank/DDBJ whole genome shotgun (WGS) entry which is preliminary data.</text>
</comment>
<evidence type="ECO:0000313" key="13">
    <source>
        <dbReference type="EMBL" id="MBD2593266.1"/>
    </source>
</evidence>
<evidence type="ECO:0000256" key="10">
    <source>
        <dbReference type="ARBA" id="ARBA00032317"/>
    </source>
</evidence>
<evidence type="ECO:0000256" key="9">
    <source>
        <dbReference type="ARBA" id="ARBA00030465"/>
    </source>
</evidence>
<comment type="catalytic activity">
    <reaction evidence="1">
        <text>2 a mycocerosyl-[mycocerosic acid synthase] + a phthiocerol = a dimycocerosyl phthiocerol + 2 holo-[mycocerosic acid synthase].</text>
        <dbReference type="EC" id="2.3.1.282"/>
    </reaction>
</comment>
<evidence type="ECO:0000256" key="11">
    <source>
        <dbReference type="ARBA" id="ARBA00033407"/>
    </source>
</evidence>
<sequence>MTVNRQLTPIEEALEIVNQTGGSFNVVTISRIIGCLDEEILRKALDIVQLRHPLLNARIINSLNRLCFETGAIQIPLRSVNSQHWQEVVIAEMNEKIASDAGLARCVLVKSPSENHVNYLITILHHAISDGLSNVQLHSEILTYCQKIADGELINSVESLPVLPPIQELLPESMQGWRGKIKGIFLLLNLQFKQLWYQPKALDFEQCVPIESRRCGLVHRQLDKELTEKLVNFCRQEKTTVQGALCAALMFAVTNQIYAYERKDIWLNCWSHVDLRQRLRSLVSENNLSVLFSSITSFHTLTTKTTFWDLAREVRQTIIAGLNSDHLFSIIMMYKQVLKFLLKKPNQGPASVSVTNIGKVKIPKFYGQFELEQISFLPVQSVFGGVVTLAVTTFDSKMNLNFAFSLPAISQNSMEELADTLVVCLKNACDF</sequence>
<comment type="catalytic activity">
    <reaction evidence="2">
        <text>2 a mycocerosyl-[mycocerosic acid synthase] + a phenolphthiocerol = a dimycocerosyl phenolphthiocerol + 2 holo-[mycocerosic acid synthase].</text>
        <dbReference type="EC" id="2.3.1.282"/>
    </reaction>
</comment>
<evidence type="ECO:0000256" key="2">
    <source>
        <dbReference type="ARBA" id="ARBA00000625"/>
    </source>
</evidence>
<gene>
    <name evidence="13" type="ORF">H6G74_02845</name>
</gene>
<protein>
    <recommendedName>
        <fullName evidence="6">Phthiocerol/phthiodiolone dimycocerosyl transferase</fullName>
        <ecNumber evidence="5">2.3.1.282</ecNumber>
    </recommendedName>
    <alternativeName>
        <fullName evidence="11">Acyltransferase PapA5</fullName>
    </alternativeName>
    <alternativeName>
        <fullName evidence="9">Phthiocerol/phthiodiolone O-acyltransferase</fullName>
    </alternativeName>
    <alternativeName>
        <fullName evidence="10">Polyketide synthase-associated protein A5</fullName>
    </alternativeName>
</protein>
<proteinExistence type="inferred from homology"/>
<dbReference type="Proteomes" id="UP000603457">
    <property type="component" value="Unassembled WGS sequence"/>
</dbReference>
<dbReference type="InterPro" id="IPR023213">
    <property type="entry name" value="CAT-like_dom_sf"/>
</dbReference>
<dbReference type="InterPro" id="IPR052058">
    <property type="entry name" value="Alcohol_O-acetyltransferase"/>
</dbReference>
<evidence type="ECO:0000259" key="12">
    <source>
        <dbReference type="Pfam" id="PF16911"/>
    </source>
</evidence>